<organism evidence="1 2">
    <name type="scientific">Virgibacillus phasianinus</name>
    <dbReference type="NCBI Taxonomy" id="2017483"/>
    <lineage>
        <taxon>Bacteria</taxon>
        <taxon>Bacillati</taxon>
        <taxon>Bacillota</taxon>
        <taxon>Bacilli</taxon>
        <taxon>Bacillales</taxon>
        <taxon>Bacillaceae</taxon>
        <taxon>Virgibacillus</taxon>
    </lineage>
</organism>
<reference evidence="1 2" key="1">
    <citation type="submission" date="2017-07" db="EMBL/GenBank/DDBJ databases">
        <title>Virgibacillus sp. LM2416.</title>
        <authorList>
            <person name="Tak E.J."/>
            <person name="Bae J.-W."/>
        </authorList>
    </citation>
    <scope>NUCLEOTIDE SEQUENCE [LARGE SCALE GENOMIC DNA]</scope>
    <source>
        <strain evidence="1 2">LM2416</strain>
    </source>
</reference>
<dbReference type="RefSeq" id="WP_089060627.1">
    <property type="nucleotide sequence ID" value="NZ_CP022315.1"/>
</dbReference>
<name>A0A220TZY6_9BACI</name>
<dbReference type="EMBL" id="CP022315">
    <property type="protein sequence ID" value="ASK61350.1"/>
    <property type="molecule type" value="Genomic_DNA"/>
</dbReference>
<protein>
    <submittedName>
        <fullName evidence="1">Uncharacterized protein</fullName>
    </submittedName>
</protein>
<gene>
    <name evidence="1" type="ORF">CFK37_03760</name>
</gene>
<evidence type="ECO:0000313" key="1">
    <source>
        <dbReference type="EMBL" id="ASK61350.1"/>
    </source>
</evidence>
<dbReference type="AlphaFoldDB" id="A0A220TZY6"/>
<accession>A0A220TZY6</accession>
<dbReference type="OrthoDB" id="2967575at2"/>
<dbReference type="Proteomes" id="UP000198312">
    <property type="component" value="Chromosome"/>
</dbReference>
<dbReference type="KEGG" id="vil:CFK37_03760"/>
<evidence type="ECO:0000313" key="2">
    <source>
        <dbReference type="Proteomes" id="UP000198312"/>
    </source>
</evidence>
<keyword evidence="2" id="KW-1185">Reference proteome</keyword>
<sequence length="241" mass="28355">MTLELLESDFSLHPAEILEDEVKYDAMKQQESTKNKQMNHDMEMWGLPVGSPLFLLRKGENYMDADKRELYIGNREVYLIQGLELDVEFDYISQEERMEAIVELEDYIQEQKMQPVKSDDGYVKVKEDTIIYVAATCEMDYAASFEECHNPEKDHRTERVLDQFYDECLTFWNREEDNSSGFVLAKSPKELAIQDVAFLEHDPTVPNGELLDAKNKRTWLQGKRDQLFNRNTKEQTHDMDM</sequence>
<proteinExistence type="predicted"/>